<feature type="non-terminal residue" evidence="2">
    <location>
        <position position="1"/>
    </location>
</feature>
<sequence length="81" mass="8617">CAAPRAHLEAPHQPGQPPVCGPGIPLRAARPRARVAGAARKRIGSLRLHLGADDARYQLAAAPVFERQREIGLAASHQKTD</sequence>
<accession>A0A699XKN7</accession>
<proteinExistence type="predicted"/>
<feature type="compositionally biased region" description="Basic and acidic residues" evidence="1">
    <location>
        <begin position="1"/>
        <end position="10"/>
    </location>
</feature>
<gene>
    <name evidence="2" type="ORF">Tci_930889</name>
</gene>
<protein>
    <submittedName>
        <fullName evidence="2">Uncharacterized protein</fullName>
    </submittedName>
</protein>
<dbReference type="EMBL" id="BKCJ011859068">
    <property type="protein sequence ID" value="GFD58920.1"/>
    <property type="molecule type" value="Genomic_DNA"/>
</dbReference>
<feature type="non-terminal residue" evidence="2">
    <location>
        <position position="81"/>
    </location>
</feature>
<evidence type="ECO:0000256" key="1">
    <source>
        <dbReference type="SAM" id="MobiDB-lite"/>
    </source>
</evidence>
<organism evidence="2">
    <name type="scientific">Tanacetum cinerariifolium</name>
    <name type="common">Dalmatian daisy</name>
    <name type="synonym">Chrysanthemum cinerariifolium</name>
    <dbReference type="NCBI Taxonomy" id="118510"/>
    <lineage>
        <taxon>Eukaryota</taxon>
        <taxon>Viridiplantae</taxon>
        <taxon>Streptophyta</taxon>
        <taxon>Embryophyta</taxon>
        <taxon>Tracheophyta</taxon>
        <taxon>Spermatophyta</taxon>
        <taxon>Magnoliopsida</taxon>
        <taxon>eudicotyledons</taxon>
        <taxon>Gunneridae</taxon>
        <taxon>Pentapetalae</taxon>
        <taxon>asterids</taxon>
        <taxon>campanulids</taxon>
        <taxon>Asterales</taxon>
        <taxon>Asteraceae</taxon>
        <taxon>Asteroideae</taxon>
        <taxon>Anthemideae</taxon>
        <taxon>Anthemidinae</taxon>
        <taxon>Tanacetum</taxon>
    </lineage>
</organism>
<dbReference type="AlphaFoldDB" id="A0A699XKN7"/>
<feature type="region of interest" description="Disordered" evidence="1">
    <location>
        <begin position="1"/>
        <end position="22"/>
    </location>
</feature>
<evidence type="ECO:0000313" key="2">
    <source>
        <dbReference type="EMBL" id="GFD58920.1"/>
    </source>
</evidence>
<reference evidence="2" key="1">
    <citation type="journal article" date="2019" name="Sci. Rep.">
        <title>Draft genome of Tanacetum cinerariifolium, the natural source of mosquito coil.</title>
        <authorList>
            <person name="Yamashiro T."/>
            <person name="Shiraishi A."/>
            <person name="Satake H."/>
            <person name="Nakayama K."/>
        </authorList>
    </citation>
    <scope>NUCLEOTIDE SEQUENCE</scope>
</reference>
<name>A0A699XKN7_TANCI</name>
<comment type="caution">
    <text evidence="2">The sequence shown here is derived from an EMBL/GenBank/DDBJ whole genome shotgun (WGS) entry which is preliminary data.</text>
</comment>